<evidence type="ECO:0000313" key="1">
    <source>
        <dbReference type="EMBL" id="KAH3752584.1"/>
    </source>
</evidence>
<reference evidence="1" key="1">
    <citation type="journal article" date="2019" name="bioRxiv">
        <title>The Genome of the Zebra Mussel, Dreissena polymorpha: A Resource for Invasive Species Research.</title>
        <authorList>
            <person name="McCartney M.A."/>
            <person name="Auch B."/>
            <person name="Kono T."/>
            <person name="Mallez S."/>
            <person name="Zhang Y."/>
            <person name="Obille A."/>
            <person name="Becker A."/>
            <person name="Abrahante J.E."/>
            <person name="Garbe J."/>
            <person name="Badalamenti J.P."/>
            <person name="Herman A."/>
            <person name="Mangelson H."/>
            <person name="Liachko I."/>
            <person name="Sullivan S."/>
            <person name="Sone E.D."/>
            <person name="Koren S."/>
            <person name="Silverstein K.A.T."/>
            <person name="Beckman K.B."/>
            <person name="Gohl D.M."/>
        </authorList>
    </citation>
    <scope>NUCLEOTIDE SEQUENCE</scope>
    <source>
        <strain evidence="1">Duluth1</strain>
        <tissue evidence="1">Whole animal</tissue>
    </source>
</reference>
<reference evidence="1" key="2">
    <citation type="submission" date="2020-11" db="EMBL/GenBank/DDBJ databases">
        <authorList>
            <person name="McCartney M.A."/>
            <person name="Auch B."/>
            <person name="Kono T."/>
            <person name="Mallez S."/>
            <person name="Becker A."/>
            <person name="Gohl D.M."/>
            <person name="Silverstein K.A.T."/>
            <person name="Koren S."/>
            <person name="Bechman K.B."/>
            <person name="Herman A."/>
            <person name="Abrahante J.E."/>
            <person name="Garbe J."/>
        </authorList>
    </citation>
    <scope>NUCLEOTIDE SEQUENCE</scope>
    <source>
        <strain evidence="1">Duluth1</strain>
        <tissue evidence="1">Whole animal</tissue>
    </source>
</reference>
<keyword evidence="2" id="KW-1185">Reference proteome</keyword>
<organism evidence="1 2">
    <name type="scientific">Dreissena polymorpha</name>
    <name type="common">Zebra mussel</name>
    <name type="synonym">Mytilus polymorpha</name>
    <dbReference type="NCBI Taxonomy" id="45954"/>
    <lineage>
        <taxon>Eukaryota</taxon>
        <taxon>Metazoa</taxon>
        <taxon>Spiralia</taxon>
        <taxon>Lophotrochozoa</taxon>
        <taxon>Mollusca</taxon>
        <taxon>Bivalvia</taxon>
        <taxon>Autobranchia</taxon>
        <taxon>Heteroconchia</taxon>
        <taxon>Euheterodonta</taxon>
        <taxon>Imparidentia</taxon>
        <taxon>Neoheterodontei</taxon>
        <taxon>Myida</taxon>
        <taxon>Dreissenoidea</taxon>
        <taxon>Dreissenidae</taxon>
        <taxon>Dreissena</taxon>
    </lineage>
</organism>
<dbReference type="AlphaFoldDB" id="A0A9D4DRP2"/>
<sequence length="170" mass="18221">MGSLRGRCLTGAASPVLMLCCRRCVSPRSQSSRENVPANLARTPAMISDYSALRPEVDFSYKSLRYHGTSAALALGSEPVLASTEVSFTSRIRRTVVLFSLSGDSALAITLTMRSARSAIPTSVPCLSVTSSGIGFNIRILHVVAALASTRVEATRREYRFRNFGAASTT</sequence>
<evidence type="ECO:0000313" key="2">
    <source>
        <dbReference type="Proteomes" id="UP000828390"/>
    </source>
</evidence>
<accession>A0A9D4DRP2</accession>
<dbReference type="EMBL" id="JAIWYP010000010">
    <property type="protein sequence ID" value="KAH3752584.1"/>
    <property type="molecule type" value="Genomic_DNA"/>
</dbReference>
<dbReference type="Proteomes" id="UP000828390">
    <property type="component" value="Unassembled WGS sequence"/>
</dbReference>
<protein>
    <submittedName>
        <fullName evidence="1">Uncharacterized protein</fullName>
    </submittedName>
</protein>
<name>A0A9D4DRP2_DREPO</name>
<proteinExistence type="predicted"/>
<gene>
    <name evidence="1" type="ORF">DPMN_187205</name>
</gene>
<comment type="caution">
    <text evidence="1">The sequence shown here is derived from an EMBL/GenBank/DDBJ whole genome shotgun (WGS) entry which is preliminary data.</text>
</comment>